<protein>
    <submittedName>
        <fullName evidence="1">Uncharacterized protein</fullName>
    </submittedName>
</protein>
<dbReference type="OrthoDB" id="3828818at2"/>
<dbReference type="Proteomes" id="UP000294508">
    <property type="component" value="Unassembled WGS sequence"/>
</dbReference>
<keyword evidence="2" id="KW-1185">Reference proteome</keyword>
<reference evidence="1 2" key="1">
    <citation type="journal article" date="2015" name="Stand. Genomic Sci.">
        <title>Genomic Encyclopedia of Bacterial and Archaeal Type Strains, Phase III: the genomes of soil and plant-associated and newly described type strains.</title>
        <authorList>
            <person name="Whitman W.B."/>
            <person name="Woyke T."/>
            <person name="Klenk H.P."/>
            <person name="Zhou Y."/>
            <person name="Lilburn T.G."/>
            <person name="Beck B.J."/>
            <person name="De Vos P."/>
            <person name="Vandamme P."/>
            <person name="Eisen J.A."/>
            <person name="Garrity G."/>
            <person name="Hugenholtz P."/>
            <person name="Kyrpides N.C."/>
        </authorList>
    </citation>
    <scope>NUCLEOTIDE SEQUENCE [LARGE SCALE GENOMIC DNA]</scope>
    <source>
        <strain evidence="1 2">VKM Ac-2572</strain>
    </source>
</reference>
<gene>
    <name evidence="1" type="ORF">EV652_112182</name>
</gene>
<organism evidence="1 2">
    <name type="scientific">Kribbella steppae</name>
    <dbReference type="NCBI Taxonomy" id="2512223"/>
    <lineage>
        <taxon>Bacteria</taxon>
        <taxon>Bacillati</taxon>
        <taxon>Actinomycetota</taxon>
        <taxon>Actinomycetes</taxon>
        <taxon>Propionibacteriales</taxon>
        <taxon>Kribbellaceae</taxon>
        <taxon>Kribbella</taxon>
    </lineage>
</organism>
<accession>A0A4R2H4Q0</accession>
<dbReference type="EMBL" id="SLWN01000012">
    <property type="protein sequence ID" value="TCO20436.1"/>
    <property type="molecule type" value="Genomic_DNA"/>
</dbReference>
<comment type="caution">
    <text evidence="1">The sequence shown here is derived from an EMBL/GenBank/DDBJ whole genome shotgun (WGS) entry which is preliminary data.</text>
</comment>
<sequence length="97" mass="10756">MRTTEHHDSSYQVVVAGELKPAVLAFCLRHPAQDLTCGVFQVRVREDQDIADIAAMVQAANLMILSIRKVTQREARPGVVPLHRRQPLVAGRGSSDR</sequence>
<proteinExistence type="predicted"/>
<name>A0A4R2H4Q0_9ACTN</name>
<evidence type="ECO:0000313" key="1">
    <source>
        <dbReference type="EMBL" id="TCO20436.1"/>
    </source>
</evidence>
<evidence type="ECO:0000313" key="2">
    <source>
        <dbReference type="Proteomes" id="UP000294508"/>
    </source>
</evidence>
<dbReference type="AlphaFoldDB" id="A0A4R2H4Q0"/>
<dbReference type="RefSeq" id="WP_132212957.1">
    <property type="nucleotide sequence ID" value="NZ_SLWN01000012.1"/>
</dbReference>